<dbReference type="Proteomes" id="UP000215914">
    <property type="component" value="Chromosome 11"/>
</dbReference>
<reference evidence="2" key="2">
    <citation type="submission" date="2017-02" db="EMBL/GenBank/DDBJ databases">
        <title>Sunflower complete genome.</title>
        <authorList>
            <person name="Langlade N."/>
            <person name="Munos S."/>
        </authorList>
    </citation>
    <scope>NUCLEOTIDE SEQUENCE [LARGE SCALE GENOMIC DNA]</scope>
    <source>
        <tissue evidence="2">Leaves</tissue>
    </source>
</reference>
<evidence type="ECO:0000313" key="3">
    <source>
        <dbReference type="Proteomes" id="UP000215914"/>
    </source>
</evidence>
<dbReference type="AlphaFoldDB" id="A0A251TCH1"/>
<dbReference type="EMBL" id="MNCJ02000326">
    <property type="protein sequence ID" value="KAF5782931.1"/>
    <property type="molecule type" value="Genomic_DNA"/>
</dbReference>
<dbReference type="InParanoid" id="A0A251TCH1"/>
<evidence type="ECO:0000313" key="2">
    <source>
        <dbReference type="EMBL" id="OTG08433.1"/>
    </source>
</evidence>
<protein>
    <submittedName>
        <fullName evidence="2">Putative nucleic acid-binding, OB-fold protein</fullName>
    </submittedName>
</protein>
<dbReference type="EMBL" id="CM007900">
    <property type="protein sequence ID" value="OTG08433.1"/>
    <property type="molecule type" value="Genomic_DNA"/>
</dbReference>
<gene>
    <name evidence="2" type="ORF">HannXRQ_Chr11g0341731</name>
    <name evidence="1" type="ORF">HanXRQr2_Chr11g0502051</name>
</gene>
<evidence type="ECO:0000313" key="1">
    <source>
        <dbReference type="EMBL" id="KAF5782931.1"/>
    </source>
</evidence>
<sequence length="53" mass="6261">MVNKLEKKKVQEEVGVCGRVLERRRKGKSFTLIKSLKSNKLKRQINTNLMHEH</sequence>
<accession>A0A251TCH1</accession>
<organism evidence="2 3">
    <name type="scientific">Helianthus annuus</name>
    <name type="common">Common sunflower</name>
    <dbReference type="NCBI Taxonomy" id="4232"/>
    <lineage>
        <taxon>Eukaryota</taxon>
        <taxon>Viridiplantae</taxon>
        <taxon>Streptophyta</taxon>
        <taxon>Embryophyta</taxon>
        <taxon>Tracheophyta</taxon>
        <taxon>Spermatophyta</taxon>
        <taxon>Magnoliopsida</taxon>
        <taxon>eudicotyledons</taxon>
        <taxon>Gunneridae</taxon>
        <taxon>Pentapetalae</taxon>
        <taxon>asterids</taxon>
        <taxon>campanulids</taxon>
        <taxon>Asterales</taxon>
        <taxon>Asteraceae</taxon>
        <taxon>Asteroideae</taxon>
        <taxon>Heliantheae alliance</taxon>
        <taxon>Heliantheae</taxon>
        <taxon>Helianthus</taxon>
    </lineage>
</organism>
<reference evidence="1" key="3">
    <citation type="submission" date="2020-06" db="EMBL/GenBank/DDBJ databases">
        <title>Helianthus annuus Genome sequencing and assembly Release 2.</title>
        <authorList>
            <person name="Gouzy J."/>
            <person name="Langlade N."/>
            <person name="Munos S."/>
        </authorList>
    </citation>
    <scope>NUCLEOTIDE SEQUENCE</scope>
    <source>
        <tissue evidence="1">Leaves</tissue>
    </source>
</reference>
<dbReference type="Gramene" id="mRNA:HanXRQr2_Chr11g0502051">
    <property type="protein sequence ID" value="CDS:HanXRQr2_Chr11g0502051.1"/>
    <property type="gene ID" value="HanXRQr2_Chr11g0502051"/>
</dbReference>
<name>A0A251TCH1_HELAN</name>
<keyword evidence="3" id="KW-1185">Reference proteome</keyword>
<proteinExistence type="predicted"/>
<reference evidence="1 3" key="1">
    <citation type="journal article" date="2017" name="Nature">
        <title>The sunflower genome provides insights into oil metabolism, flowering and Asterid evolution.</title>
        <authorList>
            <person name="Badouin H."/>
            <person name="Gouzy J."/>
            <person name="Grassa C.J."/>
            <person name="Murat F."/>
            <person name="Staton S.E."/>
            <person name="Cottret L."/>
            <person name="Lelandais-Briere C."/>
            <person name="Owens G.L."/>
            <person name="Carrere S."/>
            <person name="Mayjonade B."/>
            <person name="Legrand L."/>
            <person name="Gill N."/>
            <person name="Kane N.C."/>
            <person name="Bowers J.E."/>
            <person name="Hubner S."/>
            <person name="Bellec A."/>
            <person name="Berard A."/>
            <person name="Berges H."/>
            <person name="Blanchet N."/>
            <person name="Boniface M.C."/>
            <person name="Brunel D."/>
            <person name="Catrice O."/>
            <person name="Chaidir N."/>
            <person name="Claudel C."/>
            <person name="Donnadieu C."/>
            <person name="Faraut T."/>
            <person name="Fievet G."/>
            <person name="Helmstetter N."/>
            <person name="King M."/>
            <person name="Knapp S.J."/>
            <person name="Lai Z."/>
            <person name="Le Paslier M.C."/>
            <person name="Lippi Y."/>
            <person name="Lorenzon L."/>
            <person name="Mandel J.R."/>
            <person name="Marage G."/>
            <person name="Marchand G."/>
            <person name="Marquand E."/>
            <person name="Bret-Mestries E."/>
            <person name="Morien E."/>
            <person name="Nambeesan S."/>
            <person name="Nguyen T."/>
            <person name="Pegot-Espagnet P."/>
            <person name="Pouilly N."/>
            <person name="Raftis F."/>
            <person name="Sallet E."/>
            <person name="Schiex T."/>
            <person name="Thomas J."/>
            <person name="Vandecasteele C."/>
            <person name="Vares D."/>
            <person name="Vear F."/>
            <person name="Vautrin S."/>
            <person name="Crespi M."/>
            <person name="Mangin B."/>
            <person name="Burke J.M."/>
            <person name="Salse J."/>
            <person name="Munos S."/>
            <person name="Vincourt P."/>
            <person name="Rieseberg L.H."/>
            <person name="Langlade N.B."/>
        </authorList>
    </citation>
    <scope>NUCLEOTIDE SEQUENCE [LARGE SCALE GENOMIC DNA]</scope>
    <source>
        <strain evidence="3">cv. SF193</strain>
        <tissue evidence="1">Leaves</tissue>
    </source>
</reference>